<protein>
    <submittedName>
        <fullName evidence="1">Phage gp6-like head-tail connector protein</fullName>
    </submittedName>
</protein>
<organism evidence="1">
    <name type="scientific">Citrobacter koseri</name>
    <name type="common">Citrobacter diversus</name>
    <dbReference type="NCBI Taxonomy" id="545"/>
    <lineage>
        <taxon>Bacteria</taxon>
        <taxon>Pseudomonadati</taxon>
        <taxon>Pseudomonadota</taxon>
        <taxon>Gammaproteobacteria</taxon>
        <taxon>Enterobacterales</taxon>
        <taxon>Enterobacteriaceae</taxon>
        <taxon>Citrobacter</taxon>
    </lineage>
</organism>
<dbReference type="InterPro" id="IPR021146">
    <property type="entry name" value="Phage_gp6-like_head-tail"/>
</dbReference>
<proteinExistence type="predicted"/>
<dbReference type="Pfam" id="PF05135">
    <property type="entry name" value="Phage_connect_1"/>
    <property type="match status" value="1"/>
</dbReference>
<reference evidence="1" key="1">
    <citation type="submission" date="2014-06" db="EMBL/GenBank/DDBJ databases">
        <authorList>
            <person name="Urmite Genomes Urmite Genomes"/>
        </authorList>
    </citation>
    <scope>NUCLEOTIDE SEQUENCE</scope>
</reference>
<gene>
    <name evidence="1" type="ORF">BN1086_00840</name>
</gene>
<dbReference type="Gene3D" id="1.10.3230.30">
    <property type="entry name" value="Phage gp6-like head-tail connector protein"/>
    <property type="match status" value="1"/>
</dbReference>
<dbReference type="InterPro" id="IPR006450">
    <property type="entry name" value="Phage_HK97_gp6-like"/>
</dbReference>
<sequence length="104" mass="12124">MLLKMEEIKLQLRLDEDFTDEDSLLELLGNAVQSRTENFLNRKLYATEPTDDPDGLVMSDDVKLALLMLVTHFYENRSAVTEVEKLELPMSFKWLVGPYRYIPL</sequence>
<name>A0A078LFN0_CITKO</name>
<dbReference type="CDD" id="cd08054">
    <property type="entry name" value="gp6"/>
    <property type="match status" value="1"/>
</dbReference>
<dbReference type="NCBIfam" id="TIGR01560">
    <property type="entry name" value="put_DNA_pack"/>
    <property type="match status" value="1"/>
</dbReference>
<dbReference type="EMBL" id="LK931336">
    <property type="protein sequence ID" value="CDZ82753.1"/>
    <property type="molecule type" value="Genomic_DNA"/>
</dbReference>
<accession>A0A078LFN0</accession>
<dbReference type="PATRIC" id="fig|545.12.peg.841"/>
<dbReference type="RefSeq" id="WP_200074538.1">
    <property type="nucleotide sequence ID" value="NZ_JADVDP010000001.1"/>
</dbReference>
<dbReference type="AlphaFoldDB" id="A0A078LFN0"/>
<evidence type="ECO:0000313" key="1">
    <source>
        <dbReference type="EMBL" id="CDZ82753.1"/>
    </source>
</evidence>